<accession>A0AAN6ZFZ0</accession>
<feature type="compositionally biased region" description="Low complexity" evidence="1">
    <location>
        <begin position="118"/>
        <end position="129"/>
    </location>
</feature>
<comment type="caution">
    <text evidence="2">The sequence shown here is derived from an EMBL/GenBank/DDBJ whole genome shotgun (WGS) entry which is preliminary data.</text>
</comment>
<protein>
    <submittedName>
        <fullName evidence="2">Uncharacterized protein</fullName>
    </submittedName>
</protein>
<feature type="compositionally biased region" description="Low complexity" evidence="1">
    <location>
        <begin position="50"/>
        <end position="63"/>
    </location>
</feature>
<evidence type="ECO:0000313" key="3">
    <source>
        <dbReference type="Proteomes" id="UP001304895"/>
    </source>
</evidence>
<reference evidence="2" key="1">
    <citation type="journal article" date="2023" name="Mol. Phylogenet. Evol.">
        <title>Genome-scale phylogeny and comparative genomics of the fungal order Sordariales.</title>
        <authorList>
            <person name="Hensen N."/>
            <person name="Bonometti L."/>
            <person name="Westerberg I."/>
            <person name="Brannstrom I.O."/>
            <person name="Guillou S."/>
            <person name="Cros-Aarteil S."/>
            <person name="Calhoun S."/>
            <person name="Haridas S."/>
            <person name="Kuo A."/>
            <person name="Mondo S."/>
            <person name="Pangilinan J."/>
            <person name="Riley R."/>
            <person name="LaButti K."/>
            <person name="Andreopoulos B."/>
            <person name="Lipzen A."/>
            <person name="Chen C."/>
            <person name="Yan M."/>
            <person name="Daum C."/>
            <person name="Ng V."/>
            <person name="Clum A."/>
            <person name="Steindorff A."/>
            <person name="Ohm R.A."/>
            <person name="Martin F."/>
            <person name="Silar P."/>
            <person name="Natvig D.O."/>
            <person name="Lalanne C."/>
            <person name="Gautier V."/>
            <person name="Ament-Velasquez S.L."/>
            <person name="Kruys A."/>
            <person name="Hutchinson M.I."/>
            <person name="Powell A.J."/>
            <person name="Barry K."/>
            <person name="Miller A.N."/>
            <person name="Grigoriev I.V."/>
            <person name="Debuchy R."/>
            <person name="Gladieux P."/>
            <person name="Hiltunen Thoren M."/>
            <person name="Johannesson H."/>
        </authorList>
    </citation>
    <scope>NUCLEOTIDE SEQUENCE</scope>
    <source>
        <strain evidence="2">CBS 123565</strain>
    </source>
</reference>
<feature type="region of interest" description="Disordered" evidence="1">
    <location>
        <begin position="25"/>
        <end position="66"/>
    </location>
</feature>
<keyword evidence="3" id="KW-1185">Reference proteome</keyword>
<reference evidence="2" key="2">
    <citation type="submission" date="2023-05" db="EMBL/GenBank/DDBJ databases">
        <authorList>
            <consortium name="Lawrence Berkeley National Laboratory"/>
            <person name="Steindorff A."/>
            <person name="Hensen N."/>
            <person name="Bonometti L."/>
            <person name="Westerberg I."/>
            <person name="Brannstrom I.O."/>
            <person name="Guillou S."/>
            <person name="Cros-Aarteil S."/>
            <person name="Calhoun S."/>
            <person name="Haridas S."/>
            <person name="Kuo A."/>
            <person name="Mondo S."/>
            <person name="Pangilinan J."/>
            <person name="Riley R."/>
            <person name="Labutti K."/>
            <person name="Andreopoulos B."/>
            <person name="Lipzen A."/>
            <person name="Chen C."/>
            <person name="Yanf M."/>
            <person name="Daum C."/>
            <person name="Ng V."/>
            <person name="Clum A."/>
            <person name="Ohm R."/>
            <person name="Martin F."/>
            <person name="Silar P."/>
            <person name="Natvig D."/>
            <person name="Lalanne C."/>
            <person name="Gautier V."/>
            <person name="Ament-Velasquez S.L."/>
            <person name="Kruys A."/>
            <person name="Hutchinson M.I."/>
            <person name="Powell A.J."/>
            <person name="Barry K."/>
            <person name="Miller A.N."/>
            <person name="Grigoriev I.V."/>
            <person name="Debuchy R."/>
            <person name="Gladieux P."/>
            <person name="Thoren M.H."/>
            <person name="Johannesson H."/>
        </authorList>
    </citation>
    <scope>NUCLEOTIDE SEQUENCE</scope>
    <source>
        <strain evidence="2">CBS 123565</strain>
    </source>
</reference>
<feature type="region of interest" description="Disordered" evidence="1">
    <location>
        <begin position="101"/>
        <end position="174"/>
    </location>
</feature>
<dbReference type="Proteomes" id="UP001304895">
    <property type="component" value="Unassembled WGS sequence"/>
</dbReference>
<feature type="compositionally biased region" description="Polar residues" evidence="1">
    <location>
        <begin position="101"/>
        <end position="116"/>
    </location>
</feature>
<gene>
    <name evidence="2" type="ORF">BT67DRAFT_454828</name>
</gene>
<evidence type="ECO:0000256" key="1">
    <source>
        <dbReference type="SAM" id="MobiDB-lite"/>
    </source>
</evidence>
<sequence>MQKDRRATVAGHKSYAVCVRSHTDCVTTSTKRPGRPPIASTNPPLAIIQSSNPSPSTSTSNSNDGVTADVQYDNVAEWFNLAALNTPYEWTLPDLPHVDVESSTLPTSGPNGTGCSRASPTAPASTTPSSAPPSQPGARRLSVENAIPNSHFPDGGQSLDGTMSRFPHRPSPIHHEDGDHGLWLSALHQDLSKQLFTLRSSPWDITGALRITCAHNNAPTADMGAAIEPAPANPLADIIKTSSDFTNLVHALQPPAPPASSSQPRLLSIAVLLTTLSCHILVLSIYDAILCHVLAAPAAVSAAAAAGPKLFLFGGVAVPQWAGSVLGPLLGCLVEGQLGPIEALLGLPGEFCPQALEI</sequence>
<organism evidence="2 3">
    <name type="scientific">Trichocladium antarcticum</name>
    <dbReference type="NCBI Taxonomy" id="1450529"/>
    <lineage>
        <taxon>Eukaryota</taxon>
        <taxon>Fungi</taxon>
        <taxon>Dikarya</taxon>
        <taxon>Ascomycota</taxon>
        <taxon>Pezizomycotina</taxon>
        <taxon>Sordariomycetes</taxon>
        <taxon>Sordariomycetidae</taxon>
        <taxon>Sordariales</taxon>
        <taxon>Chaetomiaceae</taxon>
        <taxon>Trichocladium</taxon>
    </lineage>
</organism>
<dbReference type="AlphaFoldDB" id="A0AAN6ZFZ0"/>
<proteinExistence type="predicted"/>
<evidence type="ECO:0000313" key="2">
    <source>
        <dbReference type="EMBL" id="KAK4136089.1"/>
    </source>
</evidence>
<name>A0AAN6ZFZ0_9PEZI</name>
<dbReference type="EMBL" id="MU853404">
    <property type="protein sequence ID" value="KAK4136089.1"/>
    <property type="molecule type" value="Genomic_DNA"/>
</dbReference>